<gene>
    <name evidence="2" type="ORF">Y919_11285</name>
</gene>
<evidence type="ECO:0000313" key="3">
    <source>
        <dbReference type="Proteomes" id="UP000029622"/>
    </source>
</evidence>
<keyword evidence="1" id="KW-0812">Transmembrane</keyword>
<dbReference type="RefSeq" id="WP_035164862.1">
    <property type="nucleotide sequence ID" value="NZ_AZTB01000081.1"/>
</dbReference>
<dbReference type="AlphaFoldDB" id="A0A096CST3"/>
<proteinExistence type="predicted"/>
<protein>
    <submittedName>
        <fullName evidence="2">Uncharacterized protein</fullName>
    </submittedName>
</protein>
<organism evidence="2 3">
    <name type="scientific">Caloranaerobacter azorensis H53214</name>
    <dbReference type="NCBI Taxonomy" id="1156417"/>
    <lineage>
        <taxon>Bacteria</taxon>
        <taxon>Bacillati</taxon>
        <taxon>Bacillota</taxon>
        <taxon>Tissierellia</taxon>
        <taxon>Tissierellales</taxon>
        <taxon>Thermohalobacteraceae</taxon>
        <taxon>Caloranaerobacter</taxon>
    </lineage>
</organism>
<dbReference type="Proteomes" id="UP000029622">
    <property type="component" value="Unassembled WGS sequence"/>
</dbReference>
<comment type="caution">
    <text evidence="2">The sequence shown here is derived from an EMBL/GenBank/DDBJ whole genome shotgun (WGS) entry which is preliminary data.</text>
</comment>
<name>A0A096CST3_9FIRM</name>
<reference evidence="2 3" key="1">
    <citation type="submission" date="2013-12" db="EMBL/GenBank/DDBJ databases">
        <title>Draft genome sequence of Caloranaerobacter sp. H53214.</title>
        <authorList>
            <person name="Jiang L.J."/>
            <person name="Shao Z.Z."/>
            <person name="Long M.N."/>
        </authorList>
    </citation>
    <scope>NUCLEOTIDE SEQUENCE [LARGE SCALE GENOMIC DNA]</scope>
    <source>
        <strain evidence="2 3">H53214</strain>
    </source>
</reference>
<feature type="transmembrane region" description="Helical" evidence="1">
    <location>
        <begin position="28"/>
        <end position="56"/>
    </location>
</feature>
<keyword evidence="1" id="KW-0472">Membrane</keyword>
<accession>A0A096CST3</accession>
<keyword evidence="1" id="KW-1133">Transmembrane helix</keyword>
<sequence>MMDKINNLSFESVDISIVENVCHRYTDYLLFFFLLLVELWGGVFKKNSLLFFYLLLAKYSR</sequence>
<evidence type="ECO:0000256" key="1">
    <source>
        <dbReference type="SAM" id="Phobius"/>
    </source>
</evidence>
<dbReference type="EMBL" id="AZTB01000081">
    <property type="protein sequence ID" value="KGG79569.1"/>
    <property type="molecule type" value="Genomic_DNA"/>
</dbReference>
<evidence type="ECO:0000313" key="2">
    <source>
        <dbReference type="EMBL" id="KGG79569.1"/>
    </source>
</evidence>